<dbReference type="CDD" id="cd00209">
    <property type="entry name" value="DHFR"/>
    <property type="match status" value="1"/>
</dbReference>
<dbReference type="SUPFAM" id="SSF53597">
    <property type="entry name" value="Dihydrofolate reductase-like"/>
    <property type="match status" value="1"/>
</dbReference>
<evidence type="ECO:0000256" key="1">
    <source>
        <dbReference type="ARBA" id="ARBA00004992"/>
    </source>
</evidence>
<evidence type="ECO:0000256" key="4">
    <source>
        <dbReference type="ARBA" id="ARBA00022603"/>
    </source>
</evidence>
<keyword evidence="5" id="KW-0808">Transferase</keyword>
<dbReference type="InterPro" id="IPR001796">
    <property type="entry name" value="DHFR_dom"/>
</dbReference>
<dbReference type="Pfam" id="PF00303">
    <property type="entry name" value="Thymidylat_synt"/>
    <property type="match status" value="1"/>
</dbReference>
<keyword evidence="6" id="KW-0545">Nucleotide biosynthesis</keyword>
<dbReference type="EC" id="2.1.1.45" evidence="3"/>
<keyword evidence="7" id="KW-0472">Membrane</keyword>
<evidence type="ECO:0000256" key="7">
    <source>
        <dbReference type="SAM" id="Phobius"/>
    </source>
</evidence>
<dbReference type="EMBL" id="MN739935">
    <property type="protein sequence ID" value="QHT78703.1"/>
    <property type="molecule type" value="Genomic_DNA"/>
</dbReference>
<evidence type="ECO:0000259" key="8">
    <source>
        <dbReference type="PROSITE" id="PS51330"/>
    </source>
</evidence>
<dbReference type="InterPro" id="IPR023451">
    <property type="entry name" value="Thymidate_synth/dCMP_Mease_dom"/>
</dbReference>
<dbReference type="GO" id="GO:0004146">
    <property type="term" value="F:dihydrofolate reductase activity"/>
    <property type="evidence" value="ECO:0007669"/>
    <property type="project" value="InterPro"/>
</dbReference>
<dbReference type="PANTHER" id="PTHR11548:SF2">
    <property type="entry name" value="THYMIDYLATE SYNTHASE"/>
    <property type="match status" value="1"/>
</dbReference>
<reference evidence="9" key="1">
    <citation type="journal article" date="2020" name="Nature">
        <title>Giant virus diversity and host interactions through global metagenomics.</title>
        <authorList>
            <person name="Schulz F."/>
            <person name="Roux S."/>
            <person name="Paez-Espino D."/>
            <person name="Jungbluth S."/>
            <person name="Walsh D.A."/>
            <person name="Denef V.J."/>
            <person name="McMahon K.D."/>
            <person name="Konstantinidis K.T."/>
            <person name="Eloe-Fadrosh E.A."/>
            <person name="Kyrpides N.C."/>
            <person name="Woyke T."/>
        </authorList>
    </citation>
    <scope>NUCLEOTIDE SEQUENCE</scope>
    <source>
        <strain evidence="9">GVMAG-M-3300023179-92</strain>
    </source>
</reference>
<dbReference type="Pfam" id="PF00186">
    <property type="entry name" value="DHFR_1"/>
    <property type="match status" value="1"/>
</dbReference>
<dbReference type="SUPFAM" id="SSF55831">
    <property type="entry name" value="Thymidylate synthase/dCMP hydroxymethylase"/>
    <property type="match status" value="1"/>
</dbReference>
<dbReference type="FunFam" id="3.30.572.10:FF:000007">
    <property type="entry name" value="thymidylate synthase isoform X2"/>
    <property type="match status" value="1"/>
</dbReference>
<dbReference type="CDD" id="cd00351">
    <property type="entry name" value="TS_Pyrimidine_HMase"/>
    <property type="match status" value="1"/>
</dbReference>
<dbReference type="PROSITE" id="PS51330">
    <property type="entry name" value="DHFR_2"/>
    <property type="match status" value="1"/>
</dbReference>
<proteinExistence type="inferred from homology"/>
<dbReference type="PANTHER" id="PTHR11548">
    <property type="entry name" value="THYMIDYLATE SYNTHASE 1"/>
    <property type="match status" value="1"/>
</dbReference>
<dbReference type="GO" id="GO:0032259">
    <property type="term" value="P:methylation"/>
    <property type="evidence" value="ECO:0007669"/>
    <property type="project" value="UniProtKB-KW"/>
</dbReference>
<dbReference type="InterPro" id="IPR024072">
    <property type="entry name" value="DHFR-like_dom_sf"/>
</dbReference>
<accession>A0A6C0HFA8</accession>
<comment type="pathway">
    <text evidence="1">Pyrimidine metabolism; dTTP biosynthesis.</text>
</comment>
<dbReference type="Gene3D" id="3.30.572.10">
    <property type="entry name" value="Thymidylate synthase/dCMP hydroxymethylase domain"/>
    <property type="match status" value="1"/>
</dbReference>
<dbReference type="GO" id="GO:0004799">
    <property type="term" value="F:thymidylate synthase activity"/>
    <property type="evidence" value="ECO:0007669"/>
    <property type="project" value="UniProtKB-EC"/>
</dbReference>
<keyword evidence="7" id="KW-0812">Transmembrane</keyword>
<dbReference type="GO" id="GO:0046654">
    <property type="term" value="P:tetrahydrofolate biosynthetic process"/>
    <property type="evidence" value="ECO:0007669"/>
    <property type="project" value="InterPro"/>
</dbReference>
<evidence type="ECO:0000256" key="5">
    <source>
        <dbReference type="ARBA" id="ARBA00022679"/>
    </source>
</evidence>
<dbReference type="InterPro" id="IPR045097">
    <property type="entry name" value="Thymidate_synth/dCMP_Mease"/>
</dbReference>
<comment type="similarity">
    <text evidence="2">Belongs to the thymidylate synthase family.</text>
</comment>
<dbReference type="GO" id="GO:0005739">
    <property type="term" value="C:mitochondrion"/>
    <property type="evidence" value="ECO:0007669"/>
    <property type="project" value="TreeGrafter"/>
</dbReference>
<dbReference type="PRINTS" id="PR00108">
    <property type="entry name" value="THYMDSNTHASE"/>
</dbReference>
<evidence type="ECO:0000256" key="3">
    <source>
        <dbReference type="ARBA" id="ARBA00011947"/>
    </source>
</evidence>
<dbReference type="HAMAP" id="MF_00008">
    <property type="entry name" value="Thymidy_synth_bact"/>
    <property type="match status" value="1"/>
</dbReference>
<keyword evidence="7" id="KW-1133">Transmembrane helix</keyword>
<sequence length="503" mass="58642">MFKNNLKVIFATTIEGYFSGPNNTLPWDPKKVPSDLSHFKYFTTGKGNNAIVMGRDTYLSIINGRNITHLKDRINIVISSTLKQEEYPDIIIVKSINEAITKANEKNVDDIFFIGGRKIIKEVIDNYYPSYIYWNCIKIESGFDGKDCSKITDKEFCINMKNDGFLIPSNYWTPFYNYEHPGVATHYDNLDGHSVTCYRYVLTNQFTEEQKYLDLVKRVLETGKERTDRTGTGTLSLFAQSFEIDVSERFPMLTTKRVFWKGVVEELLFFISGSSDTKILENKGINIWKGNTSREFLDSRNLYHYREGEYGPSYGYQWRHFGKKYDDLKGQEQKDKLGVFKNEYQGVDQLKNAINLIKTDPTSRRILVSAWNPDCLRIVPLPSCHYCFQFYVEPEERKLSILVNMRSCDVFLGLPFNIASYALLLYIVARICDLKPSKVTFMLGDTHIYKNHIEQCKEQLNRMPRRFPKLRIEEIKEIDDYTSEDFILEEYNPHPTIKAEMAV</sequence>
<dbReference type="AlphaFoldDB" id="A0A6C0HFA8"/>
<dbReference type="InterPro" id="IPR036926">
    <property type="entry name" value="Thymidate_synth/dCMP_Mease_sf"/>
</dbReference>
<dbReference type="GO" id="GO:0006231">
    <property type="term" value="P:dTMP biosynthetic process"/>
    <property type="evidence" value="ECO:0007669"/>
    <property type="project" value="InterPro"/>
</dbReference>
<evidence type="ECO:0000313" key="9">
    <source>
        <dbReference type="EMBL" id="QHT78703.1"/>
    </source>
</evidence>
<organism evidence="9">
    <name type="scientific">viral metagenome</name>
    <dbReference type="NCBI Taxonomy" id="1070528"/>
    <lineage>
        <taxon>unclassified sequences</taxon>
        <taxon>metagenomes</taxon>
        <taxon>organismal metagenomes</taxon>
    </lineage>
</organism>
<dbReference type="Gene3D" id="3.40.430.10">
    <property type="entry name" value="Dihydrofolate Reductase, subunit A"/>
    <property type="match status" value="1"/>
</dbReference>
<dbReference type="NCBIfam" id="TIGR03284">
    <property type="entry name" value="thym_sym"/>
    <property type="match status" value="1"/>
</dbReference>
<feature type="transmembrane region" description="Helical" evidence="7">
    <location>
        <begin position="410"/>
        <end position="429"/>
    </location>
</feature>
<protein>
    <recommendedName>
        <fullName evidence="3">thymidylate synthase</fullName>
        <ecNumber evidence="3">2.1.1.45</ecNumber>
    </recommendedName>
</protein>
<dbReference type="GO" id="GO:0005829">
    <property type="term" value="C:cytosol"/>
    <property type="evidence" value="ECO:0007669"/>
    <property type="project" value="TreeGrafter"/>
</dbReference>
<keyword evidence="4" id="KW-0489">Methyltransferase</keyword>
<evidence type="ECO:0000256" key="2">
    <source>
        <dbReference type="ARBA" id="ARBA00009972"/>
    </source>
</evidence>
<feature type="domain" description="DHFR" evidence="8">
    <location>
        <begin position="5"/>
        <end position="204"/>
    </location>
</feature>
<name>A0A6C0HFA8_9ZZZZ</name>
<evidence type="ECO:0000256" key="6">
    <source>
        <dbReference type="ARBA" id="ARBA00022727"/>
    </source>
</evidence>
<dbReference type="InterPro" id="IPR000398">
    <property type="entry name" value="Thymidylate_synthase"/>
</dbReference>